<dbReference type="RefSeq" id="XP_003063547.1">
    <property type="nucleotide sequence ID" value="XM_003063501.1"/>
</dbReference>
<evidence type="ECO:0000256" key="3">
    <source>
        <dbReference type="ARBA" id="ARBA00023002"/>
    </source>
</evidence>
<organism evidence="9">
    <name type="scientific">Micromonas pusilla (strain CCMP1545)</name>
    <name type="common">Picoplanktonic green alga</name>
    <dbReference type="NCBI Taxonomy" id="564608"/>
    <lineage>
        <taxon>Eukaryota</taxon>
        <taxon>Viridiplantae</taxon>
        <taxon>Chlorophyta</taxon>
        <taxon>Mamiellophyceae</taxon>
        <taxon>Mamiellales</taxon>
        <taxon>Mamiellaceae</taxon>
        <taxon>Micromonas</taxon>
    </lineage>
</organism>
<name>C1N5F9_MICPC</name>
<evidence type="ECO:0000256" key="6">
    <source>
        <dbReference type="SAM" id="Phobius"/>
    </source>
</evidence>
<keyword evidence="6" id="KW-0812">Transmembrane</keyword>
<dbReference type="PRINTS" id="PR00420">
    <property type="entry name" value="RNGMNOXGNASE"/>
</dbReference>
<feature type="compositionally biased region" description="Acidic residues" evidence="5">
    <location>
        <begin position="198"/>
        <end position="211"/>
    </location>
</feature>
<reference evidence="8 9" key="1">
    <citation type="journal article" date="2009" name="Science">
        <title>Green evolution and dynamic adaptations revealed by genomes of the marine picoeukaryotes Micromonas.</title>
        <authorList>
            <person name="Worden A.Z."/>
            <person name="Lee J.H."/>
            <person name="Mock T."/>
            <person name="Rouze P."/>
            <person name="Simmons M.P."/>
            <person name="Aerts A.L."/>
            <person name="Allen A.E."/>
            <person name="Cuvelier M.L."/>
            <person name="Derelle E."/>
            <person name="Everett M.V."/>
            <person name="Foulon E."/>
            <person name="Grimwood J."/>
            <person name="Gundlach H."/>
            <person name="Henrissat B."/>
            <person name="Napoli C."/>
            <person name="McDonald S.M."/>
            <person name="Parker M.S."/>
            <person name="Rombauts S."/>
            <person name="Salamov A."/>
            <person name="Von Dassow P."/>
            <person name="Badger J.H."/>
            <person name="Coutinho P.M."/>
            <person name="Demir E."/>
            <person name="Dubchak I."/>
            <person name="Gentemann C."/>
            <person name="Eikrem W."/>
            <person name="Gready J.E."/>
            <person name="John U."/>
            <person name="Lanier W."/>
            <person name="Lindquist E.A."/>
            <person name="Lucas S."/>
            <person name="Mayer K.F."/>
            <person name="Moreau H."/>
            <person name="Not F."/>
            <person name="Otillar R."/>
            <person name="Panaud O."/>
            <person name="Pangilinan J."/>
            <person name="Paulsen I."/>
            <person name="Piegu B."/>
            <person name="Poliakov A."/>
            <person name="Robbens S."/>
            <person name="Schmutz J."/>
            <person name="Toulza E."/>
            <person name="Wyss T."/>
            <person name="Zelensky A."/>
            <person name="Zhou K."/>
            <person name="Armbrust E.V."/>
            <person name="Bhattacharya D."/>
            <person name="Goodenough U.W."/>
            <person name="Van de Peer Y."/>
            <person name="Grigoriev I.V."/>
        </authorList>
    </citation>
    <scope>NUCLEOTIDE SEQUENCE [LARGE SCALE GENOMIC DNA]</scope>
    <source>
        <strain evidence="8 9">CCMP1545</strain>
    </source>
</reference>
<dbReference type="SUPFAM" id="SSF51905">
    <property type="entry name" value="FAD/NAD(P)-binding domain"/>
    <property type="match status" value="1"/>
</dbReference>
<accession>C1N5F9</accession>
<dbReference type="PANTHER" id="PTHR46972">
    <property type="entry name" value="MONOOXYGENASE ASQM-RELATED"/>
    <property type="match status" value="1"/>
</dbReference>
<keyword evidence="6" id="KW-1133">Transmembrane helix</keyword>
<feature type="transmembrane region" description="Helical" evidence="6">
    <location>
        <begin position="228"/>
        <end position="247"/>
    </location>
</feature>
<dbReference type="Pfam" id="PF01494">
    <property type="entry name" value="FAD_binding_3"/>
    <property type="match status" value="1"/>
</dbReference>
<dbReference type="InterPro" id="IPR002938">
    <property type="entry name" value="FAD-bd"/>
</dbReference>
<evidence type="ECO:0000256" key="2">
    <source>
        <dbReference type="ARBA" id="ARBA00022827"/>
    </source>
</evidence>
<dbReference type="Gene3D" id="3.50.50.60">
    <property type="entry name" value="FAD/NAD(P)-binding domain"/>
    <property type="match status" value="1"/>
</dbReference>
<evidence type="ECO:0000259" key="7">
    <source>
        <dbReference type="Pfam" id="PF01494"/>
    </source>
</evidence>
<dbReference type="InterPro" id="IPR036188">
    <property type="entry name" value="FAD/NAD-bd_sf"/>
</dbReference>
<dbReference type="GO" id="GO:0004497">
    <property type="term" value="F:monooxygenase activity"/>
    <property type="evidence" value="ECO:0007669"/>
    <property type="project" value="UniProtKB-KW"/>
</dbReference>
<dbReference type="GeneID" id="9688795"/>
<feature type="compositionally biased region" description="Acidic residues" evidence="5">
    <location>
        <begin position="676"/>
        <end position="689"/>
    </location>
</feature>
<keyword evidence="9" id="KW-1185">Reference proteome</keyword>
<feature type="domain" description="FAD-binding" evidence="7">
    <location>
        <begin position="230"/>
        <end position="582"/>
    </location>
</feature>
<keyword evidence="3" id="KW-0560">Oxidoreductase</keyword>
<evidence type="ECO:0000313" key="8">
    <source>
        <dbReference type="EMBL" id="EEH52683.1"/>
    </source>
</evidence>
<gene>
    <name evidence="8" type="ORF">MICPUCDRAFT_48898</name>
</gene>
<dbReference type="eggNOG" id="KOG2614">
    <property type="taxonomic scope" value="Eukaryota"/>
</dbReference>
<evidence type="ECO:0000256" key="5">
    <source>
        <dbReference type="SAM" id="MobiDB-lite"/>
    </source>
</evidence>
<dbReference type="EMBL" id="GG663748">
    <property type="protein sequence ID" value="EEH52683.1"/>
    <property type="molecule type" value="Genomic_DNA"/>
</dbReference>
<keyword evidence="6" id="KW-0472">Membrane</keyword>
<dbReference type="KEGG" id="mpp:MICPUCDRAFT_48898"/>
<dbReference type="Proteomes" id="UP000001876">
    <property type="component" value="Unassembled WGS sequence"/>
</dbReference>
<sequence>MRGVRARGYGVGGKRDGAGRMNVAWAFAKTGHGVGDDGDRASFAAISEALLALPGGTFDALTAPQLANVAWAFAKANDAGGGSTRGGPSSSSISSISSPFASLFAALARSAASRANDFSAQELTDVAWAFANAGCVDGRLFAAFARRAETLADDFDDEELDNAEWAFARAGQHGIAKKLKRLKAGKKKNGGGGGGGGADDDDDDDGDDDDEREKSKKKRSKRSEIEKCGVIVVAGGGIGGAAVAVALQREGFKVLVLEGDASFDARKQGYGLTIQRLDAIGSLGIDVSSDDAPSTSHYAFDASGGVLNFYGEAFAASAGKGCRRRKERENSGRFVHIPRQRLRERILAAVAPGTVRWGCKLESFKEWSEKKIARRGGVGGVSVTTSDGAAIDASLLIGSDGIHSVVRKHLRLPNDRLNYVGLIVVLGIVRDDAMCVTLAKRRVFETVDGSTRIYAMPFTTNSTMWQLSFPMSEQRAKALSRDPTALKRTIAARCEAWHDPIPAMLARTSVDDMSGYPVYDRDVLDPIALRPPSDERAMRRRVTIIGDAAHPMTPFKAQGANQAISDAALLAECLACAVGDHGHALGVERALPIFEKKMLRRSARAVIASREKAREMHSKLALGEARKSQRESDVDVGKVVRALRRKNVGAATAATDPRGLDAVVAEVVAGVVAGGDDVEEKGEEEEEDAGASAAPPGKKRKKRNHPVAAAEPGGGERTRCWARFEDDWHKCVVVRRDATSAVVEWKGGKRLAVPLSDVRDRVWAFYDDDWRKSTVVKIKKKTGARVIELPGGEKKSIPAERVKPMLA</sequence>
<dbReference type="GO" id="GO:0071949">
    <property type="term" value="F:FAD binding"/>
    <property type="evidence" value="ECO:0007669"/>
    <property type="project" value="InterPro"/>
</dbReference>
<dbReference type="STRING" id="564608.C1N5F9"/>
<dbReference type="PANTHER" id="PTHR46972:SF1">
    <property type="entry name" value="FAD DEPENDENT OXIDOREDUCTASE DOMAIN-CONTAINING PROTEIN"/>
    <property type="match status" value="1"/>
</dbReference>
<evidence type="ECO:0000256" key="1">
    <source>
        <dbReference type="ARBA" id="ARBA00022630"/>
    </source>
</evidence>
<protein>
    <submittedName>
        <fullName evidence="8">Predicted protein</fullName>
    </submittedName>
</protein>
<dbReference type="AlphaFoldDB" id="C1N5F9"/>
<proteinExistence type="predicted"/>
<feature type="region of interest" description="Disordered" evidence="5">
    <location>
        <begin position="675"/>
        <end position="715"/>
    </location>
</feature>
<evidence type="ECO:0000256" key="4">
    <source>
        <dbReference type="ARBA" id="ARBA00023033"/>
    </source>
</evidence>
<evidence type="ECO:0000313" key="9">
    <source>
        <dbReference type="Proteomes" id="UP000001876"/>
    </source>
</evidence>
<keyword evidence="1" id="KW-0285">Flavoprotein</keyword>
<dbReference type="OrthoDB" id="5955355at2759"/>
<keyword evidence="2" id="KW-0274">FAD</keyword>
<feature type="region of interest" description="Disordered" evidence="5">
    <location>
        <begin position="186"/>
        <end position="220"/>
    </location>
</feature>
<keyword evidence="4" id="KW-0503">Monooxygenase</keyword>